<evidence type="ECO:0000313" key="2">
    <source>
        <dbReference type="EMBL" id="MBN8233855.1"/>
    </source>
</evidence>
<dbReference type="EMBL" id="JAEKJY010000001">
    <property type="protein sequence ID" value="MBN8233855.1"/>
    <property type="molecule type" value="Genomic_DNA"/>
</dbReference>
<keyword evidence="1" id="KW-0812">Transmembrane</keyword>
<dbReference type="RefSeq" id="WP_206931863.1">
    <property type="nucleotide sequence ID" value="NZ_JAEKJY010000001.1"/>
</dbReference>
<feature type="transmembrane region" description="Helical" evidence="1">
    <location>
        <begin position="81"/>
        <end position="103"/>
    </location>
</feature>
<gene>
    <name evidence="2" type="ORF">JF544_01290</name>
</gene>
<feature type="transmembrane region" description="Helical" evidence="1">
    <location>
        <begin position="115"/>
        <end position="139"/>
    </location>
</feature>
<feature type="transmembrane region" description="Helical" evidence="1">
    <location>
        <begin position="144"/>
        <end position="159"/>
    </location>
</feature>
<keyword evidence="1" id="KW-1133">Transmembrane helix</keyword>
<reference evidence="2 3" key="1">
    <citation type="submission" date="2020-12" db="EMBL/GenBank/DDBJ databases">
        <title>Oil enriched cultivation method for isolating marine PHA-producing bacteria.</title>
        <authorList>
            <person name="Zheng W."/>
            <person name="Yu S."/>
            <person name="Huang Y."/>
        </authorList>
    </citation>
    <scope>NUCLEOTIDE SEQUENCE [LARGE SCALE GENOMIC DNA]</scope>
    <source>
        <strain evidence="2 3">SY-2-6</strain>
    </source>
</reference>
<name>A0ABS3DR79_9BACI</name>
<dbReference type="Proteomes" id="UP000663970">
    <property type="component" value="Unassembled WGS sequence"/>
</dbReference>
<feature type="transmembrane region" description="Helical" evidence="1">
    <location>
        <begin position="12"/>
        <end position="31"/>
    </location>
</feature>
<sequence>MKENKKHMIRWRSFTVFSCTIGLLVGIFSVISDNLPCFGEKITMIEFVVSYLAVMINSLPVWFSLAMVAGFLFAGELKGSVIVGVIYTLAAITFYFVISNFYGSNTVTSSFVERVLMYLVWYIVSAVGGLLGGSAGFLLKKNHYTILILTIGLMVQIIKNGESSWNNMVGIAQNTTYCLMLVSTIIYLIIQGKRHSLYMQS</sequence>
<feature type="transmembrane region" description="Helical" evidence="1">
    <location>
        <begin position="171"/>
        <end position="190"/>
    </location>
</feature>
<protein>
    <recommendedName>
        <fullName evidence="4">ECF transporter S component</fullName>
    </recommendedName>
</protein>
<proteinExistence type="predicted"/>
<evidence type="ECO:0000313" key="3">
    <source>
        <dbReference type="Proteomes" id="UP000663970"/>
    </source>
</evidence>
<keyword evidence="3" id="KW-1185">Reference proteome</keyword>
<feature type="transmembrane region" description="Helical" evidence="1">
    <location>
        <begin position="51"/>
        <end position="74"/>
    </location>
</feature>
<organism evidence="2 3">
    <name type="scientific">Halobacillus kuroshimensis</name>
    <dbReference type="NCBI Taxonomy" id="302481"/>
    <lineage>
        <taxon>Bacteria</taxon>
        <taxon>Bacillati</taxon>
        <taxon>Bacillota</taxon>
        <taxon>Bacilli</taxon>
        <taxon>Bacillales</taxon>
        <taxon>Bacillaceae</taxon>
        <taxon>Halobacillus</taxon>
    </lineage>
</organism>
<accession>A0ABS3DR79</accession>
<keyword evidence="1" id="KW-0472">Membrane</keyword>
<evidence type="ECO:0000256" key="1">
    <source>
        <dbReference type="SAM" id="Phobius"/>
    </source>
</evidence>
<evidence type="ECO:0008006" key="4">
    <source>
        <dbReference type="Google" id="ProtNLM"/>
    </source>
</evidence>
<comment type="caution">
    <text evidence="2">The sequence shown here is derived from an EMBL/GenBank/DDBJ whole genome shotgun (WGS) entry which is preliminary data.</text>
</comment>